<comment type="caution">
    <text evidence="1">The sequence shown here is derived from an EMBL/GenBank/DDBJ whole genome shotgun (WGS) entry which is preliminary data.</text>
</comment>
<evidence type="ECO:0000313" key="2">
    <source>
        <dbReference type="Proteomes" id="UP001642484"/>
    </source>
</evidence>
<proteinExistence type="predicted"/>
<accession>A0ABP0N886</accession>
<dbReference type="EMBL" id="CAXAMN010021362">
    <property type="protein sequence ID" value="CAK9058584.1"/>
    <property type="molecule type" value="Genomic_DNA"/>
</dbReference>
<keyword evidence="2" id="KW-1185">Reference proteome</keyword>
<organism evidence="1 2">
    <name type="scientific">Durusdinium trenchii</name>
    <dbReference type="NCBI Taxonomy" id="1381693"/>
    <lineage>
        <taxon>Eukaryota</taxon>
        <taxon>Sar</taxon>
        <taxon>Alveolata</taxon>
        <taxon>Dinophyceae</taxon>
        <taxon>Suessiales</taxon>
        <taxon>Symbiodiniaceae</taxon>
        <taxon>Durusdinium</taxon>
    </lineage>
</organism>
<sequence length="152" mass="17174">MGPECGSWGLPARGTSKRTFCNAFGAMHLDFVSHANECVAKLVLCLYLIVAKHGYFVLEQPAQSLLVKAPRFEHFVNHVCFVFVTRFWMQLLGHPSPKPTVVYSNGSWVKTLDLGVLKKEFRIANTSLKTTRLSPREVLGRFFQLIMPCKCL</sequence>
<evidence type="ECO:0000313" key="1">
    <source>
        <dbReference type="EMBL" id="CAK9058584.1"/>
    </source>
</evidence>
<protein>
    <submittedName>
        <fullName evidence="1">Uncharacterized protein</fullName>
    </submittedName>
</protein>
<reference evidence="1 2" key="1">
    <citation type="submission" date="2024-02" db="EMBL/GenBank/DDBJ databases">
        <authorList>
            <person name="Chen Y."/>
            <person name="Shah S."/>
            <person name="Dougan E. K."/>
            <person name="Thang M."/>
            <person name="Chan C."/>
        </authorList>
    </citation>
    <scope>NUCLEOTIDE SEQUENCE [LARGE SCALE GENOMIC DNA]</scope>
</reference>
<name>A0ABP0N886_9DINO</name>
<dbReference type="Proteomes" id="UP001642484">
    <property type="component" value="Unassembled WGS sequence"/>
</dbReference>
<gene>
    <name evidence="1" type="ORF">CCMP2556_LOCUS28886</name>
</gene>